<proteinExistence type="predicted"/>
<gene>
    <name evidence="2" type="ORF">ALC62_01776</name>
    <name evidence="1" type="ORF">ALC62_09901</name>
</gene>
<protein>
    <submittedName>
        <fullName evidence="2">Uncharacterized protein</fullName>
    </submittedName>
</protein>
<keyword evidence="3" id="KW-1185">Reference proteome</keyword>
<dbReference type="STRING" id="456900.A0A151K2D3"/>
<reference evidence="2 3" key="1">
    <citation type="submission" date="2016-03" db="EMBL/GenBank/DDBJ databases">
        <title>Cyphomyrmex costatus WGS genome.</title>
        <authorList>
            <person name="Nygaard S."/>
            <person name="Hu H."/>
            <person name="Boomsma J."/>
            <person name="Zhang G."/>
        </authorList>
    </citation>
    <scope>NUCLEOTIDE SEQUENCE [LARGE SCALE GENOMIC DNA]</scope>
    <source>
        <strain evidence="2">MS0001</strain>
        <tissue evidence="2">Whole body</tissue>
    </source>
</reference>
<dbReference type="Proteomes" id="UP000078542">
    <property type="component" value="Unassembled WGS sequence"/>
</dbReference>
<dbReference type="AlphaFoldDB" id="A0A151K2D3"/>
<dbReference type="EMBL" id="LKEX01011010">
    <property type="protein sequence ID" value="KYN50173.1"/>
    <property type="molecule type" value="Genomic_DNA"/>
</dbReference>
<sequence length="589" mass="67792">MTSLIKVQSLNSMELSTKKADLYFAAFVAEHNVPFKIMEHMPQLIKQICVDSEIAKNIACSRTKVTAIVQNVIGQYNLEQICKTLNNVKFSLIVDESTDRGCTKHLCIVVRFFQDKKVIDCFLGLIPLKDATAEDLYDKVTAFFNLNKIPYKTNLIGFASDGANVMVGTKNSFSSRLVSDIPHIFLMKCICHSFHLCASNACSMLPSSVEELTREIYNYFSNSPKRVETLKEFQKFANVKIHKILHPAQTRWLSVESVVVRILEQYEALKLFFIDASVSSDRTSAGTAKSILQKLQDPLTKMFLMFLEFVLPIFNNLNRELQSTSPQIHNLHKRICTIYKTLLEYFIKRTVIQRTSIFLINVNDPQNYLPLEEIYMGAKILAVLYNKHFDSQQLHVLRTRCLSFYVEGARQIRKRYDFGNTVLKSLEMLDPEIVRSGSMPSIINLCSAFPNLISEEKFQTIDNEWRLLCNTQISSEKYSTIEEFWSYVSELKYSDEHLMFGTLGPFMLSLLCLPHSSANVERIFSQINLMKTQQRNRLCTKSITGLLHTKTYLKNKECFNLNIEKHILKRINNEMYKGTGDETDLELSN</sequence>
<accession>A0A151K2D3</accession>
<organism evidence="2 3">
    <name type="scientific">Cyphomyrmex costatus</name>
    <dbReference type="NCBI Taxonomy" id="456900"/>
    <lineage>
        <taxon>Eukaryota</taxon>
        <taxon>Metazoa</taxon>
        <taxon>Ecdysozoa</taxon>
        <taxon>Arthropoda</taxon>
        <taxon>Hexapoda</taxon>
        <taxon>Insecta</taxon>
        <taxon>Pterygota</taxon>
        <taxon>Neoptera</taxon>
        <taxon>Endopterygota</taxon>
        <taxon>Hymenoptera</taxon>
        <taxon>Apocrita</taxon>
        <taxon>Aculeata</taxon>
        <taxon>Formicoidea</taxon>
        <taxon>Formicidae</taxon>
        <taxon>Myrmicinae</taxon>
        <taxon>Cyphomyrmex</taxon>
    </lineage>
</organism>
<evidence type="ECO:0000313" key="2">
    <source>
        <dbReference type="EMBL" id="KYN50173.1"/>
    </source>
</evidence>
<dbReference type="InterPro" id="IPR012337">
    <property type="entry name" value="RNaseH-like_sf"/>
</dbReference>
<dbReference type="SUPFAM" id="SSF53098">
    <property type="entry name" value="Ribonuclease H-like"/>
    <property type="match status" value="1"/>
</dbReference>
<evidence type="ECO:0000313" key="3">
    <source>
        <dbReference type="Proteomes" id="UP000078542"/>
    </source>
</evidence>
<dbReference type="PANTHER" id="PTHR37162">
    <property type="entry name" value="HAT FAMILY DIMERISATION DOMAINCONTAINING PROTEIN-RELATED"/>
    <property type="match status" value="1"/>
</dbReference>
<dbReference type="EMBL" id="KQ977837">
    <property type="protein sequence ID" value="KYM99360.1"/>
    <property type="molecule type" value="Genomic_DNA"/>
</dbReference>
<dbReference type="PANTHER" id="PTHR37162:SF1">
    <property type="entry name" value="BED-TYPE DOMAIN-CONTAINING PROTEIN"/>
    <property type="match status" value="1"/>
</dbReference>
<evidence type="ECO:0000313" key="1">
    <source>
        <dbReference type="EMBL" id="KYM99360.1"/>
    </source>
</evidence>
<name>A0A151K2D3_9HYME</name>